<dbReference type="AlphaFoldDB" id="A0A2H3FRD5"/>
<dbReference type="GO" id="GO:0005634">
    <property type="term" value="C:nucleus"/>
    <property type="evidence" value="ECO:0007669"/>
    <property type="project" value="UniProtKB-SubCell"/>
</dbReference>
<protein>
    <recommendedName>
        <fullName evidence="5">Fungal-specific transcription factor domain-containing protein</fullName>
    </recommendedName>
</protein>
<dbReference type="Pfam" id="PF11951">
    <property type="entry name" value="Fungal_trans_2"/>
    <property type="match status" value="1"/>
</dbReference>
<comment type="subcellular location">
    <subcellularLocation>
        <location evidence="1">Nucleus</location>
    </subcellularLocation>
</comment>
<comment type="caution">
    <text evidence="3">The sequence shown here is derived from an EMBL/GenBank/DDBJ whole genome shotgun (WGS) entry which is preliminary data.</text>
</comment>
<evidence type="ECO:0000313" key="4">
    <source>
        <dbReference type="Proteomes" id="UP000219602"/>
    </source>
</evidence>
<evidence type="ECO:0000256" key="2">
    <source>
        <dbReference type="ARBA" id="ARBA00023242"/>
    </source>
</evidence>
<dbReference type="Proteomes" id="UP000219602">
    <property type="component" value="Unassembled WGS sequence"/>
</dbReference>
<dbReference type="EMBL" id="MABQ02000013">
    <property type="protein sequence ID" value="PCD21336.1"/>
    <property type="molecule type" value="Genomic_DNA"/>
</dbReference>
<proteinExistence type="predicted"/>
<evidence type="ECO:0008006" key="5">
    <source>
        <dbReference type="Google" id="ProtNLM"/>
    </source>
</evidence>
<dbReference type="STRING" id="327505.A0A2H3FRD5"/>
<organism evidence="3 4">
    <name type="scientific">Fusarium oxysporum f. sp. radicis-cucumerinum</name>
    <dbReference type="NCBI Taxonomy" id="327505"/>
    <lineage>
        <taxon>Eukaryota</taxon>
        <taxon>Fungi</taxon>
        <taxon>Dikarya</taxon>
        <taxon>Ascomycota</taxon>
        <taxon>Pezizomycotina</taxon>
        <taxon>Sordariomycetes</taxon>
        <taxon>Hypocreomycetidae</taxon>
        <taxon>Hypocreales</taxon>
        <taxon>Nectriaceae</taxon>
        <taxon>Fusarium</taxon>
        <taxon>Fusarium oxysporum species complex</taxon>
    </lineage>
</organism>
<sequence>MADENDFSVPAYPQAISDSCPLCKMGFGVEREAPFDIGSVSIRHESCVSILTGYHGLPIRNYPFKSGFNEICVADTPTGMASDYGPVARLTGSSFNSPPKMAQTQFEWNKMYRLLESHFRTYVLPNIFPVRRHDENSSIRFDLDPFAVYSNTAYLYSCLVVAAQHLKPSCCNAGNEFLNYAIVRYRYGATRTLLDALVKNETQWQTFEAILRIISLETAVGTFNKSLLGLSWDQHFEAASHLLQTLYPSLNPLDSSMASPQIRFHIAIYAWIDILGATIKGRPPRLAHIYRERCFSEPSSGLGIRELMGCDDRVMCLISQIACLESQKDDMYIDLLFESIDKIDSHMKEALSRDLRAQMPFDATCRILLSQLCDNITMAFLIAARIYLYSLRPGFHPTQPDTVQLVDRLTTILQHIPLGFDHSMTWVYLIGGSVAVPNSLFRSLFESRISGLRLTARFGNMERLRILLFKVWTKNDKAQYSAWRDVMISENCELLLI</sequence>
<reference evidence="3 4" key="1">
    <citation type="journal article" date="2016" name="Environ. Microbiol.">
        <title>Effector profiles distinguish formae speciales of Fusarium oxysporum.</title>
        <authorList>
            <person name="van Dam P."/>
            <person name="Fokkens L."/>
            <person name="Schmidt S.M."/>
            <person name="Linmans J.H."/>
            <person name="Kistler H.C."/>
            <person name="Ma L.J."/>
            <person name="Rep M."/>
        </authorList>
    </citation>
    <scope>NUCLEOTIDE SEQUENCE [LARGE SCALE GENOMIC DNA]</scope>
    <source>
        <strain evidence="3 4">Forc016</strain>
    </source>
</reference>
<name>A0A2H3FRD5_FUSOX</name>
<reference evidence="3 4" key="2">
    <citation type="journal article" date="2017" name="Sci. Rep.">
        <title>A mobile pathogenicity chromosome in Fusarium oxysporum for infection of multiple cucurbit species.</title>
        <authorList>
            <person name="van Dam P."/>
            <person name="Fokkens L."/>
            <person name="Ayukawa Y."/>
            <person name="van der Gragt M."/>
            <person name="Ter Horst A."/>
            <person name="Brankovics B."/>
            <person name="Houterman P.M."/>
            <person name="Arie T."/>
            <person name="Rep M."/>
        </authorList>
    </citation>
    <scope>NUCLEOTIDE SEQUENCE [LARGE SCALE GENOMIC DNA]</scope>
    <source>
        <strain evidence="3 4">Forc016</strain>
    </source>
</reference>
<accession>A0A2H3FRD5</accession>
<evidence type="ECO:0000313" key="3">
    <source>
        <dbReference type="EMBL" id="PCD21336.1"/>
    </source>
</evidence>
<evidence type="ECO:0000256" key="1">
    <source>
        <dbReference type="ARBA" id="ARBA00004123"/>
    </source>
</evidence>
<dbReference type="PANTHER" id="PTHR37534:SF12">
    <property type="entry name" value="ZN(2)-C6 FUNGAL-TYPE DOMAIN-CONTAINING PROTEIN"/>
    <property type="match status" value="1"/>
</dbReference>
<keyword evidence="2" id="KW-0539">Nucleus</keyword>
<dbReference type="PANTHER" id="PTHR37534">
    <property type="entry name" value="TRANSCRIPTIONAL ACTIVATOR PROTEIN UGA3"/>
    <property type="match status" value="1"/>
</dbReference>
<dbReference type="InterPro" id="IPR021858">
    <property type="entry name" value="Fun_TF"/>
</dbReference>
<gene>
    <name evidence="3" type="ORF">AU210_016302</name>
</gene>